<dbReference type="InterPro" id="IPR027417">
    <property type="entry name" value="P-loop_NTPase"/>
</dbReference>
<dbReference type="Pfam" id="PF00350">
    <property type="entry name" value="Dynamin_N"/>
    <property type="match status" value="1"/>
</dbReference>
<dbReference type="SUPFAM" id="SSF52540">
    <property type="entry name" value="P-loop containing nucleoside triphosphate hydrolases"/>
    <property type="match status" value="1"/>
</dbReference>
<dbReference type="GO" id="GO:0005758">
    <property type="term" value="C:mitochondrial intermembrane space"/>
    <property type="evidence" value="ECO:0007669"/>
    <property type="project" value="TreeGrafter"/>
</dbReference>
<sequence>MHEDTRDAIHNMTKFYMSNPNAIILCIQDGSVDAERSNVTDLVSQMDPQGKRTIFVLTKVDMAEENLTNPDRIRKILAGQLFPMKALGYFAVVTGRGRHDDSIQAIKDYEEQFFRKSRIFNREGVLVSGQVTTRNLSMAISECFWKMVRETVEQQADAFKATRFNLETEWKNNFPRVRELDRDELYEKARSEILDEIVNLSQVSPKEWEEIMLKMLWERVATHVFETIYMPAALSDSPGMLFNPFSTAEFFLSNALDRTQHHICFIYCTHKLIVVSYAVQFPYDFSCSPISFLGLSILCGMARSFSEDLNLTSPFFNFSSIYGIFLLFSSLFRKCLLPCREVNRTVPESCTSCPRKGHKIAKNGGLRLNVSRPIFIKGKFLHLRHQQRYCKKTIHFLCRNVFPFP</sequence>
<gene>
    <name evidence="2" type="ORF">J437_LFUL012450</name>
</gene>
<dbReference type="GO" id="GO:0005874">
    <property type="term" value="C:microtubule"/>
    <property type="evidence" value="ECO:0007669"/>
    <property type="project" value="TreeGrafter"/>
</dbReference>
<dbReference type="GO" id="GO:0006897">
    <property type="term" value="P:endocytosis"/>
    <property type="evidence" value="ECO:0007669"/>
    <property type="project" value="TreeGrafter"/>
</dbReference>
<evidence type="ECO:0000259" key="1">
    <source>
        <dbReference type="PROSITE" id="PS51718"/>
    </source>
</evidence>
<dbReference type="GO" id="GO:0000266">
    <property type="term" value="P:mitochondrial fission"/>
    <property type="evidence" value="ECO:0007669"/>
    <property type="project" value="TreeGrafter"/>
</dbReference>
<dbReference type="GO" id="GO:0003924">
    <property type="term" value="F:GTPase activity"/>
    <property type="evidence" value="ECO:0007669"/>
    <property type="project" value="TreeGrafter"/>
</dbReference>
<accession>A0A8K0KBY7</accession>
<dbReference type="GO" id="GO:0016559">
    <property type="term" value="P:peroxisome fission"/>
    <property type="evidence" value="ECO:0007669"/>
    <property type="project" value="TreeGrafter"/>
</dbReference>
<dbReference type="PROSITE" id="PS51718">
    <property type="entry name" value="G_DYNAMIN_2"/>
    <property type="match status" value="1"/>
</dbReference>
<dbReference type="Gene3D" id="3.40.50.300">
    <property type="entry name" value="P-loop containing nucleotide triphosphate hydrolases"/>
    <property type="match status" value="1"/>
</dbReference>
<dbReference type="EMBL" id="KZ308592">
    <property type="protein sequence ID" value="KAG8232090.1"/>
    <property type="molecule type" value="Genomic_DNA"/>
</dbReference>
<organism evidence="2 3">
    <name type="scientific">Ladona fulva</name>
    <name type="common">Scarce chaser dragonfly</name>
    <name type="synonym">Libellula fulva</name>
    <dbReference type="NCBI Taxonomy" id="123851"/>
    <lineage>
        <taxon>Eukaryota</taxon>
        <taxon>Metazoa</taxon>
        <taxon>Ecdysozoa</taxon>
        <taxon>Arthropoda</taxon>
        <taxon>Hexapoda</taxon>
        <taxon>Insecta</taxon>
        <taxon>Pterygota</taxon>
        <taxon>Palaeoptera</taxon>
        <taxon>Odonata</taxon>
        <taxon>Epiprocta</taxon>
        <taxon>Anisoptera</taxon>
        <taxon>Libelluloidea</taxon>
        <taxon>Libellulidae</taxon>
        <taxon>Ladona</taxon>
    </lineage>
</organism>
<dbReference type="AlphaFoldDB" id="A0A8K0KBY7"/>
<feature type="domain" description="Dynamin-type G" evidence="1">
    <location>
        <begin position="1"/>
        <end position="153"/>
    </location>
</feature>
<dbReference type="InterPro" id="IPR045063">
    <property type="entry name" value="Dynamin_N"/>
</dbReference>
<name>A0A8K0KBY7_LADFU</name>
<reference evidence="2" key="1">
    <citation type="submission" date="2013-04" db="EMBL/GenBank/DDBJ databases">
        <authorList>
            <person name="Qu J."/>
            <person name="Murali S.C."/>
            <person name="Bandaranaike D."/>
            <person name="Bellair M."/>
            <person name="Blankenburg K."/>
            <person name="Chao H."/>
            <person name="Dinh H."/>
            <person name="Doddapaneni H."/>
            <person name="Downs B."/>
            <person name="Dugan-Rocha S."/>
            <person name="Elkadiri S."/>
            <person name="Gnanaolivu R.D."/>
            <person name="Hernandez B."/>
            <person name="Javaid M."/>
            <person name="Jayaseelan J.C."/>
            <person name="Lee S."/>
            <person name="Li M."/>
            <person name="Ming W."/>
            <person name="Munidasa M."/>
            <person name="Muniz J."/>
            <person name="Nguyen L."/>
            <person name="Ongeri F."/>
            <person name="Osuji N."/>
            <person name="Pu L.-L."/>
            <person name="Puazo M."/>
            <person name="Qu C."/>
            <person name="Quiroz J."/>
            <person name="Raj R."/>
            <person name="Weissenberger G."/>
            <person name="Xin Y."/>
            <person name="Zou X."/>
            <person name="Han Y."/>
            <person name="Richards S."/>
            <person name="Worley K."/>
            <person name="Muzny D."/>
            <person name="Gibbs R."/>
        </authorList>
    </citation>
    <scope>NUCLEOTIDE SEQUENCE</scope>
    <source>
        <strain evidence="2">Sampled in the wild</strain>
    </source>
</reference>
<dbReference type="PANTHER" id="PTHR11566:SF67">
    <property type="entry name" value="DYNAMIN-LIKE 120 KDA PROTEIN, MITOCHONDRIAL"/>
    <property type="match status" value="1"/>
</dbReference>
<dbReference type="GO" id="GO:0048312">
    <property type="term" value="P:intracellular distribution of mitochondria"/>
    <property type="evidence" value="ECO:0007669"/>
    <property type="project" value="TreeGrafter"/>
</dbReference>
<dbReference type="InterPro" id="IPR022812">
    <property type="entry name" value="Dynamin"/>
</dbReference>
<protein>
    <recommendedName>
        <fullName evidence="1">Dynamin-type G domain-containing protein</fullName>
    </recommendedName>
</protein>
<reference evidence="2" key="2">
    <citation type="submission" date="2017-10" db="EMBL/GenBank/DDBJ databases">
        <title>Ladona fulva Genome sequencing and assembly.</title>
        <authorList>
            <person name="Murali S."/>
            <person name="Richards S."/>
            <person name="Bandaranaike D."/>
            <person name="Bellair M."/>
            <person name="Blankenburg K."/>
            <person name="Chao H."/>
            <person name="Dinh H."/>
            <person name="Doddapaneni H."/>
            <person name="Dugan-Rocha S."/>
            <person name="Elkadiri S."/>
            <person name="Gnanaolivu R."/>
            <person name="Hernandez B."/>
            <person name="Skinner E."/>
            <person name="Javaid M."/>
            <person name="Lee S."/>
            <person name="Li M."/>
            <person name="Ming W."/>
            <person name="Munidasa M."/>
            <person name="Muniz J."/>
            <person name="Nguyen L."/>
            <person name="Hughes D."/>
            <person name="Osuji N."/>
            <person name="Pu L.-L."/>
            <person name="Puazo M."/>
            <person name="Qu C."/>
            <person name="Quiroz J."/>
            <person name="Raj R."/>
            <person name="Weissenberger G."/>
            <person name="Xin Y."/>
            <person name="Zou X."/>
            <person name="Han Y."/>
            <person name="Worley K."/>
            <person name="Muzny D."/>
            <person name="Gibbs R."/>
        </authorList>
    </citation>
    <scope>NUCLEOTIDE SEQUENCE</scope>
    <source>
        <strain evidence="2">Sampled in the wild</strain>
    </source>
</reference>
<proteinExistence type="predicted"/>
<dbReference type="GO" id="GO:0008053">
    <property type="term" value="P:mitochondrial fusion"/>
    <property type="evidence" value="ECO:0007669"/>
    <property type="project" value="TreeGrafter"/>
</dbReference>
<dbReference type="GO" id="GO:0031966">
    <property type="term" value="C:mitochondrial membrane"/>
    <property type="evidence" value="ECO:0007669"/>
    <property type="project" value="TreeGrafter"/>
</dbReference>
<evidence type="ECO:0000313" key="2">
    <source>
        <dbReference type="EMBL" id="KAG8232090.1"/>
    </source>
</evidence>
<comment type="caution">
    <text evidence="2">The sequence shown here is derived from an EMBL/GenBank/DDBJ whole genome shotgun (WGS) entry which is preliminary data.</text>
</comment>
<dbReference type="PANTHER" id="PTHR11566">
    <property type="entry name" value="DYNAMIN"/>
    <property type="match status" value="1"/>
</dbReference>
<dbReference type="GO" id="GO:0005525">
    <property type="term" value="F:GTP binding"/>
    <property type="evidence" value="ECO:0007669"/>
    <property type="project" value="InterPro"/>
</dbReference>
<dbReference type="OrthoDB" id="415706at2759"/>
<keyword evidence="3" id="KW-1185">Reference proteome</keyword>
<dbReference type="InterPro" id="IPR030381">
    <property type="entry name" value="G_DYNAMIN_dom"/>
</dbReference>
<dbReference type="Proteomes" id="UP000792457">
    <property type="component" value="Unassembled WGS sequence"/>
</dbReference>
<dbReference type="GO" id="GO:0008017">
    <property type="term" value="F:microtubule binding"/>
    <property type="evidence" value="ECO:0007669"/>
    <property type="project" value="TreeGrafter"/>
</dbReference>
<evidence type="ECO:0000313" key="3">
    <source>
        <dbReference type="Proteomes" id="UP000792457"/>
    </source>
</evidence>